<proteinExistence type="predicted"/>
<dbReference type="GO" id="GO:0016887">
    <property type="term" value="F:ATP hydrolysis activity"/>
    <property type="evidence" value="ECO:0007669"/>
    <property type="project" value="InterPro"/>
</dbReference>
<feature type="transmembrane region" description="Helical" evidence="7">
    <location>
        <begin position="75"/>
        <end position="93"/>
    </location>
</feature>
<dbReference type="PANTHER" id="PTHR24221:SF654">
    <property type="entry name" value="ATP-BINDING CASSETTE SUB-FAMILY B MEMBER 6"/>
    <property type="match status" value="1"/>
</dbReference>
<dbReference type="Gene3D" id="3.40.50.300">
    <property type="entry name" value="P-loop containing nucleotide triphosphate hydrolases"/>
    <property type="match status" value="1"/>
</dbReference>
<dbReference type="Proteomes" id="UP000229385">
    <property type="component" value="Unassembled WGS sequence"/>
</dbReference>
<organism evidence="10 11">
    <name type="scientific">Candidatus Uhrbacteria bacterium CG_4_9_14_3_um_filter_50_9</name>
    <dbReference type="NCBI Taxonomy" id="1975035"/>
    <lineage>
        <taxon>Bacteria</taxon>
        <taxon>Candidatus Uhriibacteriota</taxon>
    </lineage>
</organism>
<feature type="transmembrane region" description="Helical" evidence="7">
    <location>
        <begin position="152"/>
        <end position="172"/>
    </location>
</feature>
<comment type="subcellular location">
    <subcellularLocation>
        <location evidence="1">Cell membrane</location>
        <topology evidence="1">Multi-pass membrane protein</topology>
    </subcellularLocation>
</comment>
<dbReference type="PROSITE" id="PS50929">
    <property type="entry name" value="ABC_TM1F"/>
    <property type="match status" value="1"/>
</dbReference>
<evidence type="ECO:0000313" key="10">
    <source>
        <dbReference type="EMBL" id="PJA45507.1"/>
    </source>
</evidence>
<feature type="transmembrane region" description="Helical" evidence="7">
    <location>
        <begin position="264"/>
        <end position="284"/>
    </location>
</feature>
<dbReference type="PROSITE" id="PS00211">
    <property type="entry name" value="ABC_TRANSPORTER_1"/>
    <property type="match status" value="1"/>
</dbReference>
<evidence type="ECO:0000256" key="4">
    <source>
        <dbReference type="ARBA" id="ARBA00022840"/>
    </source>
</evidence>
<dbReference type="InterPro" id="IPR017871">
    <property type="entry name" value="ABC_transporter-like_CS"/>
</dbReference>
<dbReference type="GO" id="GO:0005886">
    <property type="term" value="C:plasma membrane"/>
    <property type="evidence" value="ECO:0007669"/>
    <property type="project" value="UniProtKB-SubCell"/>
</dbReference>
<dbReference type="SUPFAM" id="SSF90123">
    <property type="entry name" value="ABC transporter transmembrane region"/>
    <property type="match status" value="1"/>
</dbReference>
<keyword evidence="6 7" id="KW-0472">Membrane</keyword>
<feature type="transmembrane region" description="Helical" evidence="7">
    <location>
        <begin position="43"/>
        <end position="63"/>
    </location>
</feature>
<evidence type="ECO:0000256" key="5">
    <source>
        <dbReference type="ARBA" id="ARBA00022989"/>
    </source>
</evidence>
<feature type="domain" description="ABC transporter" evidence="8">
    <location>
        <begin position="356"/>
        <end position="612"/>
    </location>
</feature>
<dbReference type="InterPro" id="IPR036640">
    <property type="entry name" value="ABC1_TM_sf"/>
</dbReference>
<keyword evidence="3" id="KW-0547">Nucleotide-binding</keyword>
<reference evidence="11" key="1">
    <citation type="submission" date="2017-09" db="EMBL/GenBank/DDBJ databases">
        <title>Depth-based differentiation of microbial function through sediment-hosted aquifers and enrichment of novel symbionts in the deep terrestrial subsurface.</title>
        <authorList>
            <person name="Probst A.J."/>
            <person name="Ladd B."/>
            <person name="Jarett J.K."/>
            <person name="Geller-Mcgrath D.E."/>
            <person name="Sieber C.M.K."/>
            <person name="Emerson J.B."/>
            <person name="Anantharaman K."/>
            <person name="Thomas B.C."/>
            <person name="Malmstrom R."/>
            <person name="Stieglmeier M."/>
            <person name="Klingl A."/>
            <person name="Woyke T."/>
            <person name="Ryan C.M."/>
            <person name="Banfield J.F."/>
        </authorList>
    </citation>
    <scope>NUCLEOTIDE SEQUENCE [LARGE SCALE GENOMIC DNA]</scope>
</reference>
<keyword evidence="4" id="KW-0067">ATP-binding</keyword>
<dbReference type="EMBL" id="PFWU01000032">
    <property type="protein sequence ID" value="PJA45507.1"/>
    <property type="molecule type" value="Genomic_DNA"/>
</dbReference>
<sequence>MTRQDQMTIWAYLRAMYEDTYGTLKWCWDEFVNEKAKRFIKTVLIFGLLSRVVSLIYPWLMGLGIDGVIAKDDRVWQMAIVGTALTYVIGALLEWRQGRGIELTLGENLRRLDRRINELFFSKELGLHLQEGSLLTQSNMEKGYNRFHGVQCSILFGGIDSFLTLVITWVMLMVISPVAGGVVFVFLVVNLFISLFLNRFVMVAMEPVEALFRKINRRRNERWEGVERVVTSGCTSREVEEMDADFDHALVGDRRIWLRYIRGAPIRSILAGLAVTACFAYALYEASMGRMSFAKVAAILTWSGMASQQMRFLARVEREINWAVPSLKSLREALMLPTEVNDVPDAVELQNAPVRVEFSAVSHTYERANGSDGKPPRQVLRDLSFTIEPGETVALIGPSGGGKSTVTKLLQRYTDPTSGEIRVCGHDLRLVKQDSWRRLVAYIPQKAQVFDGTLRDNLLYGLSNEQRVGVTDEKIWSFMKRLGVDFGGRLSDGLDTRVGRHGMKLSGGEAQRVMIVAAALRSPQLMIIDEATSSLDAENQAAVQQGLHRVLEGEASALIIAHRLSTILACDKFVVLRPVDGLKDGDCQVEAVAYSPQELYQTSPTFRRLADLEGVKIAI</sequence>
<dbReference type="InterPro" id="IPR039421">
    <property type="entry name" value="Type_1_exporter"/>
</dbReference>
<feature type="domain" description="ABC transmembrane type-1" evidence="9">
    <location>
        <begin position="43"/>
        <end position="316"/>
    </location>
</feature>
<evidence type="ECO:0008006" key="12">
    <source>
        <dbReference type="Google" id="ProtNLM"/>
    </source>
</evidence>
<dbReference type="SMART" id="SM00382">
    <property type="entry name" value="AAA"/>
    <property type="match status" value="1"/>
</dbReference>
<evidence type="ECO:0000256" key="7">
    <source>
        <dbReference type="SAM" id="Phobius"/>
    </source>
</evidence>
<evidence type="ECO:0000256" key="3">
    <source>
        <dbReference type="ARBA" id="ARBA00022741"/>
    </source>
</evidence>
<dbReference type="InterPro" id="IPR003593">
    <property type="entry name" value="AAA+_ATPase"/>
</dbReference>
<evidence type="ECO:0000256" key="1">
    <source>
        <dbReference type="ARBA" id="ARBA00004651"/>
    </source>
</evidence>
<evidence type="ECO:0000256" key="6">
    <source>
        <dbReference type="ARBA" id="ARBA00023136"/>
    </source>
</evidence>
<dbReference type="GO" id="GO:0140359">
    <property type="term" value="F:ABC-type transporter activity"/>
    <property type="evidence" value="ECO:0007669"/>
    <property type="project" value="InterPro"/>
</dbReference>
<dbReference type="PANTHER" id="PTHR24221">
    <property type="entry name" value="ATP-BINDING CASSETTE SUB-FAMILY B"/>
    <property type="match status" value="1"/>
</dbReference>
<dbReference type="Pfam" id="PF00005">
    <property type="entry name" value="ABC_tran"/>
    <property type="match status" value="1"/>
</dbReference>
<dbReference type="PROSITE" id="PS50893">
    <property type="entry name" value="ABC_TRANSPORTER_2"/>
    <property type="match status" value="1"/>
</dbReference>
<feature type="transmembrane region" description="Helical" evidence="7">
    <location>
        <begin position="178"/>
        <end position="197"/>
    </location>
</feature>
<evidence type="ECO:0000313" key="11">
    <source>
        <dbReference type="Proteomes" id="UP000229385"/>
    </source>
</evidence>
<name>A0A2M7XC95_9BACT</name>
<dbReference type="Gene3D" id="1.20.1560.10">
    <property type="entry name" value="ABC transporter type 1, transmembrane domain"/>
    <property type="match status" value="1"/>
</dbReference>
<keyword evidence="2 7" id="KW-0812">Transmembrane</keyword>
<dbReference type="InterPro" id="IPR027417">
    <property type="entry name" value="P-loop_NTPase"/>
</dbReference>
<dbReference type="AlphaFoldDB" id="A0A2M7XC95"/>
<gene>
    <name evidence="10" type="ORF">CO174_02795</name>
</gene>
<dbReference type="SUPFAM" id="SSF52540">
    <property type="entry name" value="P-loop containing nucleoside triphosphate hydrolases"/>
    <property type="match status" value="1"/>
</dbReference>
<keyword evidence="5 7" id="KW-1133">Transmembrane helix</keyword>
<evidence type="ECO:0000259" key="8">
    <source>
        <dbReference type="PROSITE" id="PS50893"/>
    </source>
</evidence>
<evidence type="ECO:0000256" key="2">
    <source>
        <dbReference type="ARBA" id="ARBA00022692"/>
    </source>
</evidence>
<dbReference type="InterPro" id="IPR003439">
    <property type="entry name" value="ABC_transporter-like_ATP-bd"/>
</dbReference>
<dbReference type="GO" id="GO:0034040">
    <property type="term" value="F:ATPase-coupled lipid transmembrane transporter activity"/>
    <property type="evidence" value="ECO:0007669"/>
    <property type="project" value="TreeGrafter"/>
</dbReference>
<comment type="caution">
    <text evidence="10">The sequence shown here is derived from an EMBL/GenBank/DDBJ whole genome shotgun (WGS) entry which is preliminary data.</text>
</comment>
<accession>A0A2M7XC95</accession>
<evidence type="ECO:0000259" key="9">
    <source>
        <dbReference type="PROSITE" id="PS50929"/>
    </source>
</evidence>
<protein>
    <recommendedName>
        <fullName evidence="12">ABC transporter ATP-binding protein</fullName>
    </recommendedName>
</protein>
<dbReference type="GO" id="GO:0005524">
    <property type="term" value="F:ATP binding"/>
    <property type="evidence" value="ECO:0007669"/>
    <property type="project" value="UniProtKB-KW"/>
</dbReference>
<dbReference type="InterPro" id="IPR011527">
    <property type="entry name" value="ABC1_TM_dom"/>
</dbReference>